<keyword evidence="4 7" id="KW-1278">Translocase</keyword>
<feature type="domain" description="4Fe-4S ferredoxin-type" evidence="9">
    <location>
        <begin position="44"/>
        <end position="74"/>
    </location>
</feature>
<dbReference type="SUPFAM" id="SSF54862">
    <property type="entry name" value="4Fe-4S ferredoxins"/>
    <property type="match status" value="1"/>
</dbReference>
<evidence type="ECO:0000259" key="9">
    <source>
        <dbReference type="PROSITE" id="PS51379"/>
    </source>
</evidence>
<keyword evidence="7" id="KW-1003">Cell membrane</keyword>
<keyword evidence="11" id="KW-1185">Reference proteome</keyword>
<dbReference type="GO" id="GO:0005506">
    <property type="term" value="F:iron ion binding"/>
    <property type="evidence" value="ECO:0007669"/>
    <property type="project" value="UniProtKB-UniRule"/>
</dbReference>
<feature type="binding site" evidence="7">
    <location>
        <position position="60"/>
    </location>
    <ligand>
        <name>[4Fe-4S] cluster</name>
        <dbReference type="ChEBI" id="CHEBI:49883"/>
        <label>1</label>
    </ligand>
</feature>
<evidence type="ECO:0000256" key="1">
    <source>
        <dbReference type="ARBA" id="ARBA00010277"/>
    </source>
</evidence>
<dbReference type="PANTHER" id="PTHR10849:SF20">
    <property type="entry name" value="NADH DEHYDROGENASE [UBIQUINONE] IRON-SULFUR PROTEIN 8, MITOCHONDRIAL"/>
    <property type="match status" value="1"/>
</dbReference>
<feature type="region of interest" description="Disordered" evidence="8">
    <location>
        <begin position="183"/>
        <end position="204"/>
    </location>
</feature>
<accession>A0A399F518</accession>
<reference evidence="10 11" key="1">
    <citation type="submission" date="2018-08" db="EMBL/GenBank/DDBJ databases">
        <title>Meiothermus granaticius genome AF-68 sequencing project.</title>
        <authorList>
            <person name="Da Costa M.S."/>
            <person name="Albuquerque L."/>
            <person name="Raposo P."/>
            <person name="Froufe H.J.C."/>
            <person name="Barroso C.S."/>
            <person name="Egas C."/>
        </authorList>
    </citation>
    <scope>NUCLEOTIDE SEQUENCE [LARGE SCALE GENOMIC DNA]</scope>
    <source>
        <strain evidence="10 11">AF-68</strain>
    </source>
</reference>
<dbReference type="Proteomes" id="UP000266178">
    <property type="component" value="Unassembled WGS sequence"/>
</dbReference>
<keyword evidence="7" id="KW-0830">Ubiquinone</keyword>
<keyword evidence="10" id="KW-0560">Oxidoreductase</keyword>
<evidence type="ECO:0000313" key="11">
    <source>
        <dbReference type="Proteomes" id="UP000266178"/>
    </source>
</evidence>
<feature type="binding site" evidence="7">
    <location>
        <position position="102"/>
    </location>
    <ligand>
        <name>[4Fe-4S] cluster</name>
        <dbReference type="ChEBI" id="CHEBI:49883"/>
        <label>2</label>
    </ligand>
</feature>
<dbReference type="NCBIfam" id="TIGR01971">
    <property type="entry name" value="NuoI"/>
    <property type="match status" value="1"/>
</dbReference>
<keyword evidence="7" id="KW-0874">Quinone</keyword>
<evidence type="ECO:0000256" key="3">
    <source>
        <dbReference type="ARBA" id="ARBA00022723"/>
    </source>
</evidence>
<comment type="function">
    <text evidence="7">NDH-1 shuttles electrons from NADH, via FMN and iron-sulfur (Fe-S) centers, to quinones in the respiratory chain. The immediate electron acceptor for the enzyme in this species is believed to be ubiquinone. Couples the redox reaction to proton translocation (for every two electrons transferred, four hydrogen ions are translocated across the cytoplasmic membrane), and thus conserves the redox energy in a proton gradient.</text>
</comment>
<comment type="caution">
    <text evidence="10">The sequence shown here is derived from an EMBL/GenBank/DDBJ whole genome shotgun (WGS) entry which is preliminary data.</text>
</comment>
<evidence type="ECO:0000256" key="8">
    <source>
        <dbReference type="SAM" id="MobiDB-lite"/>
    </source>
</evidence>
<evidence type="ECO:0000256" key="6">
    <source>
        <dbReference type="ARBA" id="ARBA00023014"/>
    </source>
</evidence>
<dbReference type="EMBL" id="QWLB01000048">
    <property type="protein sequence ID" value="RIH91308.1"/>
    <property type="molecule type" value="Genomic_DNA"/>
</dbReference>
<dbReference type="GO" id="GO:0009060">
    <property type="term" value="P:aerobic respiration"/>
    <property type="evidence" value="ECO:0007669"/>
    <property type="project" value="TreeGrafter"/>
</dbReference>
<keyword evidence="5 7" id="KW-0408">Iron</keyword>
<dbReference type="NCBIfam" id="NF004537">
    <property type="entry name" value="PRK05888.1-3"/>
    <property type="match status" value="1"/>
</dbReference>
<dbReference type="AlphaFoldDB" id="A0A399F518"/>
<keyword evidence="3 7" id="KW-0479">Metal-binding</keyword>
<comment type="similarity">
    <text evidence="1 7">Belongs to the complex I 23 kDa subunit family.</text>
</comment>
<comment type="subcellular location">
    <subcellularLocation>
        <location evidence="7">Cell membrane</location>
        <topology evidence="7">Peripheral membrane protein</topology>
    </subcellularLocation>
</comment>
<dbReference type="HAMAP" id="MF_01351">
    <property type="entry name" value="NDH1_NuoI"/>
    <property type="match status" value="1"/>
</dbReference>
<dbReference type="PROSITE" id="PS00198">
    <property type="entry name" value="4FE4S_FER_1"/>
    <property type="match status" value="2"/>
</dbReference>
<dbReference type="GO" id="GO:0048038">
    <property type="term" value="F:quinone binding"/>
    <property type="evidence" value="ECO:0007669"/>
    <property type="project" value="UniProtKB-KW"/>
</dbReference>
<feature type="binding site" evidence="7">
    <location>
        <position position="99"/>
    </location>
    <ligand>
        <name>[4Fe-4S] cluster</name>
        <dbReference type="ChEBI" id="CHEBI:49883"/>
        <label>2</label>
    </ligand>
</feature>
<dbReference type="EC" id="7.1.1.-" evidence="7"/>
<dbReference type="Pfam" id="PF12838">
    <property type="entry name" value="Fer4_7"/>
    <property type="match status" value="1"/>
</dbReference>
<dbReference type="InterPro" id="IPR017900">
    <property type="entry name" value="4Fe4S_Fe_S_CS"/>
</dbReference>
<dbReference type="GO" id="GO:0050136">
    <property type="term" value="F:NADH dehydrogenase (quinone) (non-electrogenic) activity"/>
    <property type="evidence" value="ECO:0007669"/>
    <property type="project" value="UniProtKB-UniRule"/>
</dbReference>
<dbReference type="RefSeq" id="WP_240631387.1">
    <property type="nucleotide sequence ID" value="NZ_BJXM01000003.1"/>
</dbReference>
<feature type="binding site" evidence="7">
    <location>
        <position position="105"/>
    </location>
    <ligand>
        <name>[4Fe-4S] cluster</name>
        <dbReference type="ChEBI" id="CHEBI:49883"/>
        <label>2</label>
    </ligand>
</feature>
<evidence type="ECO:0000256" key="5">
    <source>
        <dbReference type="ARBA" id="ARBA00023004"/>
    </source>
</evidence>
<dbReference type="GO" id="GO:0005886">
    <property type="term" value="C:plasma membrane"/>
    <property type="evidence" value="ECO:0007669"/>
    <property type="project" value="UniProtKB-SubCell"/>
</dbReference>
<dbReference type="InterPro" id="IPR010226">
    <property type="entry name" value="NADH_quinone_OxRdtase_chainI"/>
</dbReference>
<comment type="subunit">
    <text evidence="7">NDH-1 is composed of 15 different subunits. Subunits NuoA, H, J, K, L, M, N constitute the membrane sector of the complex.</text>
</comment>
<keyword evidence="2 7" id="KW-0004">4Fe-4S</keyword>
<dbReference type="GO" id="GO:0051539">
    <property type="term" value="F:4 iron, 4 sulfur cluster binding"/>
    <property type="evidence" value="ECO:0007669"/>
    <property type="project" value="UniProtKB-KW"/>
</dbReference>
<keyword evidence="7" id="KW-0520">NAD</keyword>
<name>A0A399F518_9DEIN</name>
<feature type="domain" description="4Fe-4S ferredoxin-type" evidence="9">
    <location>
        <begin position="90"/>
        <end position="119"/>
    </location>
</feature>
<dbReference type="Gene3D" id="3.30.70.3270">
    <property type="match status" value="1"/>
</dbReference>
<feature type="binding site" evidence="7">
    <location>
        <position position="64"/>
    </location>
    <ligand>
        <name>[4Fe-4S] cluster</name>
        <dbReference type="ChEBI" id="CHEBI:49883"/>
        <label>2</label>
    </ligand>
</feature>
<gene>
    <name evidence="10" type="primary">nqo9</name>
    <name evidence="7" type="synonym">nuoI</name>
    <name evidence="10" type="ORF">Mgrana_02801</name>
</gene>
<evidence type="ECO:0000313" key="10">
    <source>
        <dbReference type="EMBL" id="RIH91308.1"/>
    </source>
</evidence>
<evidence type="ECO:0000256" key="2">
    <source>
        <dbReference type="ARBA" id="ARBA00022485"/>
    </source>
</evidence>
<protein>
    <recommendedName>
        <fullName evidence="7">NADH-quinone oxidoreductase subunit I</fullName>
        <ecNumber evidence="7">7.1.1.-</ecNumber>
    </recommendedName>
    <alternativeName>
        <fullName evidence="7">NADH dehydrogenase I subunit I</fullName>
    </alternativeName>
    <alternativeName>
        <fullName evidence="7">NDH-1 subunit I</fullName>
    </alternativeName>
</protein>
<proteinExistence type="inferred from homology"/>
<feature type="binding site" evidence="7">
    <location>
        <position position="54"/>
    </location>
    <ligand>
        <name>[4Fe-4S] cluster</name>
        <dbReference type="ChEBI" id="CHEBI:49883"/>
        <label>1</label>
    </ligand>
</feature>
<organism evidence="10 11">
    <name type="scientific">Meiothermus granaticius NBRC 107808</name>
    <dbReference type="NCBI Taxonomy" id="1227551"/>
    <lineage>
        <taxon>Bacteria</taxon>
        <taxon>Thermotogati</taxon>
        <taxon>Deinococcota</taxon>
        <taxon>Deinococci</taxon>
        <taxon>Thermales</taxon>
        <taxon>Thermaceae</taxon>
        <taxon>Meiothermus</taxon>
    </lineage>
</organism>
<feature type="compositionally biased region" description="Basic and acidic residues" evidence="8">
    <location>
        <begin position="187"/>
        <end position="204"/>
    </location>
</feature>
<keyword evidence="6 7" id="KW-0411">Iron-sulfur</keyword>
<dbReference type="PROSITE" id="PS51379">
    <property type="entry name" value="4FE4S_FER_2"/>
    <property type="match status" value="2"/>
</dbReference>
<dbReference type="InterPro" id="IPR017896">
    <property type="entry name" value="4Fe4S_Fe-S-bd"/>
</dbReference>
<comment type="cofactor">
    <cofactor evidence="7">
        <name>[4Fe-4S] cluster</name>
        <dbReference type="ChEBI" id="CHEBI:49883"/>
    </cofactor>
    <text evidence="7">Binds 2 [4Fe-4S] clusters per subunit.</text>
</comment>
<feature type="binding site" evidence="7">
    <location>
        <position position="109"/>
    </location>
    <ligand>
        <name>[4Fe-4S] cluster</name>
        <dbReference type="ChEBI" id="CHEBI:49883"/>
        <label>1</label>
    </ligand>
</feature>
<evidence type="ECO:0000256" key="4">
    <source>
        <dbReference type="ARBA" id="ARBA00022967"/>
    </source>
</evidence>
<evidence type="ECO:0000256" key="7">
    <source>
        <dbReference type="HAMAP-Rule" id="MF_01351"/>
    </source>
</evidence>
<keyword evidence="7" id="KW-0472">Membrane</keyword>
<sequence>MSSIAALAQGLGITLKALFSKPVTIPYPDAPVPLKPRWHGRHVLTRHPNGLEKCIGCSLCAAACPAYAIYVEAAENDPAHPVSAGERYAKVYEINMLRCIFCGLCEEACPTGAVVLGYDFEMADYRYSDFVYGKEDMLVEVQGTKPQRREAKYTGQAVKRGYAVPYVRAELEGVQAPILKEKRKAPAVREVEAHPADESSSHPH</sequence>
<comment type="catalytic activity">
    <reaction evidence="7">
        <text>a quinone + NADH + 5 H(+)(in) = a quinol + NAD(+) + 4 H(+)(out)</text>
        <dbReference type="Rhea" id="RHEA:57888"/>
        <dbReference type="ChEBI" id="CHEBI:15378"/>
        <dbReference type="ChEBI" id="CHEBI:24646"/>
        <dbReference type="ChEBI" id="CHEBI:57540"/>
        <dbReference type="ChEBI" id="CHEBI:57945"/>
        <dbReference type="ChEBI" id="CHEBI:132124"/>
    </reaction>
</comment>
<dbReference type="PANTHER" id="PTHR10849">
    <property type="entry name" value="NADH DEHYDROGENASE UBIQUINONE IRON-SULFUR PROTEIN 8, MITOCHONDRIAL"/>
    <property type="match status" value="1"/>
</dbReference>
<feature type="binding site" evidence="7">
    <location>
        <position position="57"/>
    </location>
    <ligand>
        <name>[4Fe-4S] cluster</name>
        <dbReference type="ChEBI" id="CHEBI:49883"/>
        <label>1</label>
    </ligand>
</feature>